<dbReference type="EMBL" id="JAQQXQ010000002">
    <property type="protein sequence ID" value="MDC8753789.1"/>
    <property type="molecule type" value="Genomic_DNA"/>
</dbReference>
<dbReference type="PANTHER" id="PTHR43179">
    <property type="entry name" value="RHAMNOSYLTRANSFERASE WBBL"/>
    <property type="match status" value="1"/>
</dbReference>
<dbReference type="Proteomes" id="UP001216558">
    <property type="component" value="Unassembled WGS sequence"/>
</dbReference>
<keyword evidence="3" id="KW-1185">Reference proteome</keyword>
<dbReference type="Gene3D" id="3.90.550.10">
    <property type="entry name" value="Spore Coat Polysaccharide Biosynthesis Protein SpsA, Chain A"/>
    <property type="match status" value="1"/>
</dbReference>
<feature type="domain" description="Glycosyltransferase 2-like" evidence="1">
    <location>
        <begin position="264"/>
        <end position="382"/>
    </location>
</feature>
<dbReference type="Pfam" id="PF00535">
    <property type="entry name" value="Glycos_transf_2"/>
    <property type="match status" value="1"/>
</dbReference>
<dbReference type="InterPro" id="IPR001173">
    <property type="entry name" value="Glyco_trans_2-like"/>
</dbReference>
<organism evidence="2 3">
    <name type="scientific">Erythrobacter fulvus</name>
    <dbReference type="NCBI Taxonomy" id="2987523"/>
    <lineage>
        <taxon>Bacteria</taxon>
        <taxon>Pseudomonadati</taxon>
        <taxon>Pseudomonadota</taxon>
        <taxon>Alphaproteobacteria</taxon>
        <taxon>Sphingomonadales</taxon>
        <taxon>Erythrobacteraceae</taxon>
        <taxon>Erythrobacter/Porphyrobacter group</taxon>
        <taxon>Erythrobacter</taxon>
    </lineage>
</organism>
<evidence type="ECO:0000259" key="1">
    <source>
        <dbReference type="Pfam" id="PF00535"/>
    </source>
</evidence>
<accession>A0ABT5JME2</accession>
<proteinExistence type="predicted"/>
<evidence type="ECO:0000313" key="2">
    <source>
        <dbReference type="EMBL" id="MDC8753789.1"/>
    </source>
</evidence>
<dbReference type="InterPro" id="IPR029044">
    <property type="entry name" value="Nucleotide-diphossugar_trans"/>
</dbReference>
<dbReference type="CDD" id="cd04186">
    <property type="entry name" value="GT_2_like_c"/>
    <property type="match status" value="1"/>
</dbReference>
<gene>
    <name evidence="2" type="ORF">OIK40_03935</name>
</gene>
<dbReference type="SUPFAM" id="SSF53448">
    <property type="entry name" value="Nucleotide-diphospho-sugar transferases"/>
    <property type="match status" value="1"/>
</dbReference>
<sequence length="532" mass="59751">MSLVHRPAVCARLLAFSVHWEALLRHPRKYILATWWYITGKRARSLAHFAPLLGCSRRAYDYWMLKEQKTRPAAIDDDPSIIALVKETPGGDLKATLGSLVSQGIPAFVIGPDARDDLIRLANEIDWAMKPWLLPITSGDVLSEGAAHGYRRGIRGFAGNVVYADDDLIDARGHRMSPHFKPDWNCELFRYFDFVTGTCVVRADCAALMAAVDAADWDGELVRLMLGDGDVKHIRRIHSHRKTRRRPRLPLPQCALPAEQPRVSVIIPTRNRVDLLAACLRGVADTDYPDMEVIVVDNESDDPESIRFLEDVQKTGIRVIRHAGEFNYSRINNSAVDRATGELLCLLNNDIEMIDRDWLSCMVVQALRDDVGAVGAQLLYPDGRIQHAGVALGVGGGAAHAHRFLRPEDEGYFWRHALPQFVSAVTAACLVVKRDRFLAVGGLDEVKFPVAFNDVDLCLKLNERGWQSLYEPRARLIHHESVSRGLDRDKVGAERLSRELAALKQRWRTDTVVDPYHHPHLSRASEQFVIAI</sequence>
<name>A0ABT5JME2_9SPHN</name>
<reference evidence="2 3" key="1">
    <citation type="submission" date="2022-10" db="EMBL/GenBank/DDBJ databases">
        <title>Erythrobacter sp. sf7 Genome sequencing.</title>
        <authorList>
            <person name="Park S."/>
        </authorList>
    </citation>
    <scope>NUCLEOTIDE SEQUENCE [LARGE SCALE GENOMIC DNA]</scope>
    <source>
        <strain evidence="3">sf7</strain>
    </source>
</reference>
<evidence type="ECO:0000313" key="3">
    <source>
        <dbReference type="Proteomes" id="UP001216558"/>
    </source>
</evidence>
<comment type="caution">
    <text evidence="2">The sequence shown here is derived from an EMBL/GenBank/DDBJ whole genome shotgun (WGS) entry which is preliminary data.</text>
</comment>
<dbReference type="PANTHER" id="PTHR43179:SF7">
    <property type="entry name" value="RHAMNOSYLTRANSFERASE WBBL"/>
    <property type="match status" value="1"/>
</dbReference>
<protein>
    <submittedName>
        <fullName evidence="2">Glycosyltransferase family 2 protein</fullName>
    </submittedName>
</protein>